<evidence type="ECO:0000259" key="4">
    <source>
        <dbReference type="Pfam" id="PF20155"/>
    </source>
</evidence>
<keyword evidence="1" id="KW-1188">Viral release from host cell</keyword>
<dbReference type="InterPro" id="IPR013491">
    <property type="entry name" value="Tape_meas_N"/>
</dbReference>
<dbReference type="OrthoDB" id="11900at10239"/>
<organism evidence="5 6">
    <name type="scientific">Salmonella phage 9NA</name>
    <dbReference type="NCBI Taxonomy" id="1113547"/>
    <lineage>
        <taxon>Viruses</taxon>
        <taxon>Duplodnaviria</taxon>
        <taxon>Heunggongvirae</taxon>
        <taxon>Uroviricota</taxon>
        <taxon>Caudoviricetes</taxon>
        <taxon>Nonanavirus</taxon>
        <taxon>Nonanavirus nv9NA</taxon>
    </lineage>
</organism>
<evidence type="ECO:0000256" key="1">
    <source>
        <dbReference type="ARBA" id="ARBA00022465"/>
    </source>
</evidence>
<accession>A0A060D1L4</accession>
<reference evidence="5 6" key="1">
    <citation type="submission" date="2014-07" db="EMBL/GenBank/DDBJ databases">
        <title>The genome sequence of Salmonella phage 9NA shows that it represents an unstudied type of tailed phage.</title>
        <authorList>
            <person name="Casjens S.R."/>
            <person name="Leavitt J.C."/>
            <person name="Hatfull G.F."/>
            <person name="Hendrix R.W."/>
        </authorList>
    </citation>
    <scope>NUCLEOTIDE SEQUENCE [LARGE SCALE GENOMIC DNA]</scope>
</reference>
<sequence length="971" mass="104658">MAQYPIDIKIDTANADRNLNNLNSQLDQTEKSTIAAAQAANQLSTAEQQVAKAAQQLAQQQANQAAKAVAVARATREAAQEQSRLLATQGAAARAAGQTVNNQQKFAELARTIKQATADEKKAIDDLTNSLKRLDNQQDNTNQSTQKTKGALDTLVTGAKAFVGLQVAGTVYEWGKAFVDTATKVELLQSRINLYTATSVESQQIFAQLVQQANRAGTDIDAVANSFQRFAAAGKDAGISNQVILQFTDNLQKMARVSGASSAEASAAIYQLSQAFASGRLQGDEFRSVSEQLPTVLQVLAKQMGVTTGELKQLGSDGEITRDKLLLLNNATDDISAQFDKLPRSVDQSATALRNNLSVAIAELDQQIGASKFLAKFLDMLAGGVSGATELIKAADQTNKLAQATNTLNGVTAKREANLKEIADLEAQIQRGYTTQTVGGYTKFVNDTGAAQKKLNELKKIDLQLTKQQADAQRGVVQATPLGKGVAENLASQASQFQASITAAQAAGRPDAESAKQIKNLKEQVTYTKALADGNYELAASQKLGNKATKEQIADYAALLKQQNDFKQSQKDQKKSASDESSAAKRAQKELERNQAANEKYLKTLQDKVNAGQYDVQLAREQVQIALTQGSSVEQLTATYQKEYQVRQQLTLASQQAEAQSRLNKDATDAERAAVDAHVAALQRQQQIAQLSADVKQVDIDVKAQLNPYQYQLDQIKQQEATRLSIVQDARQQDLISEQQYQDMKTQIQQAGEQARMNLANANYSMLLQSSADFLGQMASGLAQSKGEQSSAYKAMFALSKAFSIAQASINLWTAVSQAMALPFPANIPFAAKALTEGTAILGNIQSIAGTGFATGGYVSGPGTGQSDSINARLSNGEFVSTKQATSRYRTTLEAMNRGTYTPGSEGGSAPNIQVHNYGGERVQVKQGLTRDDVIMIIGEEFPTQSAREWNDPYSTTNKAFKSNYDANRKI</sequence>
<feature type="region of interest" description="Disordered" evidence="3">
    <location>
        <begin position="565"/>
        <end position="594"/>
    </location>
</feature>
<evidence type="ECO:0000256" key="2">
    <source>
        <dbReference type="SAM" id="Coils"/>
    </source>
</evidence>
<proteinExistence type="predicted"/>
<dbReference type="EMBL" id="KJ802832">
    <property type="protein sequence ID" value="AIB07053.1"/>
    <property type="molecule type" value="Genomic_DNA"/>
</dbReference>
<feature type="coiled-coil region" evidence="2">
    <location>
        <begin position="117"/>
        <end position="144"/>
    </location>
</feature>
<evidence type="ECO:0000313" key="5">
    <source>
        <dbReference type="EMBL" id="AIB07053.1"/>
    </source>
</evidence>
<evidence type="ECO:0000256" key="3">
    <source>
        <dbReference type="SAM" id="MobiDB-lite"/>
    </source>
</evidence>
<feature type="compositionally biased region" description="Basic and acidic residues" evidence="3">
    <location>
        <begin position="568"/>
        <end position="578"/>
    </location>
</feature>
<keyword evidence="2" id="KW-0175">Coiled coil</keyword>
<dbReference type="Proteomes" id="UP000026985">
    <property type="component" value="Segment"/>
</dbReference>
<gene>
    <name evidence="5" type="ORF">9NA_050</name>
</gene>
<dbReference type="RefSeq" id="YP_009101220.1">
    <property type="nucleotide sequence ID" value="NC_025443.1"/>
</dbReference>
<protein>
    <submittedName>
        <fullName evidence="5">Putative tail tape measure protein</fullName>
    </submittedName>
</protein>
<dbReference type="GO" id="GO:0098003">
    <property type="term" value="P:viral tail assembly"/>
    <property type="evidence" value="ECO:0007669"/>
    <property type="project" value="UniProtKB-KW"/>
</dbReference>
<keyword evidence="1" id="KW-1245">Viral tail assembly</keyword>
<dbReference type="SMR" id="A0A060D1L4"/>
<name>A0A060D1L4_9CAUD</name>
<dbReference type="NCBIfam" id="TIGR02675">
    <property type="entry name" value="tape_meas_nterm"/>
    <property type="match status" value="1"/>
</dbReference>
<feature type="domain" description="Tape measure protein N-terminal" evidence="4">
    <location>
        <begin position="177"/>
        <end position="366"/>
    </location>
</feature>
<dbReference type="KEGG" id="vg:22110907"/>
<dbReference type="Pfam" id="PF20155">
    <property type="entry name" value="TMP_3"/>
    <property type="match status" value="1"/>
</dbReference>
<keyword evidence="6" id="KW-1185">Reference proteome</keyword>
<feature type="coiled-coil region" evidence="2">
    <location>
        <begin position="12"/>
        <end position="82"/>
    </location>
</feature>
<evidence type="ECO:0000313" key="6">
    <source>
        <dbReference type="Proteomes" id="UP000026985"/>
    </source>
</evidence>